<name>A0A177T4U4_9BASI</name>
<evidence type="ECO:0000313" key="3">
    <source>
        <dbReference type="Proteomes" id="UP000077671"/>
    </source>
</evidence>
<evidence type="ECO:0000256" key="1">
    <source>
        <dbReference type="SAM" id="MobiDB-lite"/>
    </source>
</evidence>
<organism evidence="2 3">
    <name type="scientific">Tilletia caries</name>
    <name type="common">wheat bunt fungus</name>
    <dbReference type="NCBI Taxonomy" id="13290"/>
    <lineage>
        <taxon>Eukaryota</taxon>
        <taxon>Fungi</taxon>
        <taxon>Dikarya</taxon>
        <taxon>Basidiomycota</taxon>
        <taxon>Ustilaginomycotina</taxon>
        <taxon>Exobasidiomycetes</taxon>
        <taxon>Tilletiales</taxon>
        <taxon>Tilletiaceae</taxon>
        <taxon>Tilletia</taxon>
    </lineage>
</organism>
<sequence>MSTTVCSFSLEAATPTTSISTSDTHPSLRSSTSLRSPSRPAFKFQHIPLAKEEDMRTGLRCLGTRFEEVLKVELERGSSSALLSGGSNSQVQRHPSSNAELHGFQPPAAPARVRTGVINAGLVPIFAPSNVIIEVKSVPGDHIDSNVNASHIQDMRLLCLQEVSTTDLDDTAIPR</sequence>
<reference evidence="2" key="2">
    <citation type="journal article" date="2019" name="IMA Fungus">
        <title>Genome sequencing and comparison of five Tilletia species to identify candidate genes for the detection of regulated species infecting wheat.</title>
        <authorList>
            <person name="Nguyen H.D.T."/>
            <person name="Sultana T."/>
            <person name="Kesanakurti P."/>
            <person name="Hambleton S."/>
        </authorList>
    </citation>
    <scope>NUCLEOTIDE SEQUENCE</scope>
    <source>
        <strain evidence="2">DAOMC 238032</strain>
    </source>
</reference>
<gene>
    <name evidence="2" type="ORF">A4X03_0g6648</name>
</gene>
<feature type="compositionally biased region" description="Polar residues" evidence="1">
    <location>
        <begin position="15"/>
        <end position="25"/>
    </location>
</feature>
<dbReference type="EMBL" id="LWDD02001333">
    <property type="protein sequence ID" value="KAE8249209.1"/>
    <property type="molecule type" value="Genomic_DNA"/>
</dbReference>
<comment type="caution">
    <text evidence="2">The sequence shown here is derived from an EMBL/GenBank/DDBJ whole genome shotgun (WGS) entry which is preliminary data.</text>
</comment>
<protein>
    <submittedName>
        <fullName evidence="2">Uncharacterized protein</fullName>
    </submittedName>
</protein>
<dbReference type="Proteomes" id="UP000077671">
    <property type="component" value="Unassembled WGS sequence"/>
</dbReference>
<feature type="region of interest" description="Disordered" evidence="1">
    <location>
        <begin position="15"/>
        <end position="37"/>
    </location>
</feature>
<evidence type="ECO:0000313" key="2">
    <source>
        <dbReference type="EMBL" id="KAE8249209.1"/>
    </source>
</evidence>
<accession>A0A177T4U4</accession>
<reference evidence="2" key="1">
    <citation type="submission" date="2016-04" db="EMBL/GenBank/DDBJ databases">
        <authorList>
            <person name="Nguyen H.D."/>
            <person name="Kesanakurti P."/>
            <person name="Cullis J."/>
            <person name="Levesque C.A."/>
            <person name="Hambleton S."/>
        </authorList>
    </citation>
    <scope>NUCLEOTIDE SEQUENCE</scope>
    <source>
        <strain evidence="2">DAOMC 238032</strain>
    </source>
</reference>
<proteinExistence type="predicted"/>
<dbReference type="AlphaFoldDB" id="A0A177T4U4"/>
<feature type="compositionally biased region" description="Low complexity" evidence="1">
    <location>
        <begin position="27"/>
        <end position="37"/>
    </location>
</feature>